<evidence type="ECO:0000313" key="10">
    <source>
        <dbReference type="Proteomes" id="UP001150569"/>
    </source>
</evidence>
<keyword evidence="4 7" id="KW-0812">Transmembrane</keyword>
<comment type="caution">
    <text evidence="9">The sequence shown here is derived from an EMBL/GenBank/DDBJ whole genome shotgun (WGS) entry which is preliminary data.</text>
</comment>
<dbReference type="PANTHER" id="PTHR43302">
    <property type="entry name" value="TRANSPORTER ARSB-RELATED"/>
    <property type="match status" value="1"/>
</dbReference>
<evidence type="ECO:0000256" key="7">
    <source>
        <dbReference type="SAM" id="Phobius"/>
    </source>
</evidence>
<evidence type="ECO:0000256" key="5">
    <source>
        <dbReference type="ARBA" id="ARBA00022989"/>
    </source>
</evidence>
<keyword evidence="2" id="KW-0813">Transport</keyword>
<dbReference type="Proteomes" id="UP001150569">
    <property type="component" value="Unassembled WGS sequence"/>
</dbReference>
<feature type="transmembrane region" description="Helical" evidence="7">
    <location>
        <begin position="6"/>
        <end position="24"/>
    </location>
</feature>
<evidence type="ECO:0000256" key="2">
    <source>
        <dbReference type="ARBA" id="ARBA00022448"/>
    </source>
</evidence>
<comment type="subcellular location">
    <subcellularLocation>
        <location evidence="1">Cell membrane</location>
        <topology evidence="1">Multi-pass membrane protein</topology>
    </subcellularLocation>
</comment>
<feature type="transmembrane region" description="Helical" evidence="7">
    <location>
        <begin position="240"/>
        <end position="267"/>
    </location>
</feature>
<keyword evidence="6 7" id="KW-0472">Membrane</keyword>
<dbReference type="AlphaFoldDB" id="A0A9W8AFD4"/>
<keyword evidence="3" id="KW-1003">Cell membrane</keyword>
<dbReference type="PANTHER" id="PTHR43302:SF5">
    <property type="entry name" value="TRANSPORTER ARSB-RELATED"/>
    <property type="match status" value="1"/>
</dbReference>
<feature type="transmembrane region" description="Helical" evidence="7">
    <location>
        <begin position="448"/>
        <end position="469"/>
    </location>
</feature>
<evidence type="ECO:0000259" key="8">
    <source>
        <dbReference type="Pfam" id="PF03600"/>
    </source>
</evidence>
<protein>
    <recommendedName>
        <fullName evidence="8">Citrate transporter-like domain-containing protein</fullName>
    </recommendedName>
</protein>
<dbReference type="InterPro" id="IPR004680">
    <property type="entry name" value="Cit_transptr-like_dom"/>
</dbReference>
<feature type="transmembrane region" description="Helical" evidence="7">
    <location>
        <begin position="75"/>
        <end position="103"/>
    </location>
</feature>
<evidence type="ECO:0000256" key="4">
    <source>
        <dbReference type="ARBA" id="ARBA00022692"/>
    </source>
</evidence>
<feature type="transmembrane region" description="Helical" evidence="7">
    <location>
        <begin position="115"/>
        <end position="137"/>
    </location>
</feature>
<feature type="transmembrane region" description="Helical" evidence="7">
    <location>
        <begin position="36"/>
        <end position="55"/>
    </location>
</feature>
<feature type="transmembrane region" description="Helical" evidence="7">
    <location>
        <begin position="318"/>
        <end position="337"/>
    </location>
</feature>
<gene>
    <name evidence="9" type="ORF">IWQ60_004960</name>
</gene>
<dbReference type="PROSITE" id="PS51257">
    <property type="entry name" value="PROKAR_LIPOPROTEIN"/>
    <property type="match status" value="1"/>
</dbReference>
<dbReference type="GO" id="GO:0005886">
    <property type="term" value="C:plasma membrane"/>
    <property type="evidence" value="ECO:0007669"/>
    <property type="project" value="UniProtKB-SubCell"/>
</dbReference>
<dbReference type="CDD" id="cd00625">
    <property type="entry name" value="ArsB_NhaD_permease"/>
    <property type="match status" value="1"/>
</dbReference>
<dbReference type="Pfam" id="PF03600">
    <property type="entry name" value="CitMHS"/>
    <property type="match status" value="1"/>
</dbReference>
<dbReference type="GO" id="GO:0055085">
    <property type="term" value="P:transmembrane transport"/>
    <property type="evidence" value="ECO:0007669"/>
    <property type="project" value="InterPro"/>
</dbReference>
<organism evidence="9 10">
    <name type="scientific">Tieghemiomyces parasiticus</name>
    <dbReference type="NCBI Taxonomy" id="78921"/>
    <lineage>
        <taxon>Eukaryota</taxon>
        <taxon>Fungi</taxon>
        <taxon>Fungi incertae sedis</taxon>
        <taxon>Zoopagomycota</taxon>
        <taxon>Kickxellomycotina</taxon>
        <taxon>Dimargaritomycetes</taxon>
        <taxon>Dimargaritales</taxon>
        <taxon>Dimargaritaceae</taxon>
        <taxon>Tieghemiomyces</taxon>
    </lineage>
</organism>
<dbReference type="OrthoDB" id="442352at2759"/>
<keyword evidence="10" id="KW-1185">Reference proteome</keyword>
<feature type="transmembrane region" description="Helical" evidence="7">
    <location>
        <begin position="193"/>
        <end position="214"/>
    </location>
</feature>
<proteinExistence type="predicted"/>
<sequence length="471" mass="50736">MDPLTFRSWVLLALVVVVACFINAPQTLPVTKRLRLPLDLVTIPLLAVIIGLATTSISWADVGNGIAGSQNVQPYAILVLLLALAWVCVSLDMTGFLSMIALAVVKRGGRSGRRFFLVIFALSFVFTLATNIDVAVLTLTPVTVYFTEAMQLSPYAFLLGEFFGSNISSMIFFMGNLNNIIVAEAYGMNFATYAAWMVLPALGSAAVTGAALLLQFRRTIPRHIELPDVNPRAALKEPRAAWVGTFLLMGMTVALAVSSFFAVSVWIVSLPFGVAACIVDVARDLWSSPPALDNKGPLPLPRRIARRMPITWEVLTRLPYPVFPFTLCMFVIVQALTTHGWTPRLAWLLTQLCPDPTAAVFSIGFLSALASVVFNNIPATVLFVNALRSPEFVADDTTLRAAYLALAIGSDLGAHLTVPAGMAGLLWSSLARAKGVRFDGLRFVRAGIWTFPVSVASACAILAAELAVMGD</sequence>
<feature type="domain" description="Citrate transporter-like" evidence="8">
    <location>
        <begin position="36"/>
        <end position="409"/>
    </location>
</feature>
<evidence type="ECO:0000256" key="1">
    <source>
        <dbReference type="ARBA" id="ARBA00004651"/>
    </source>
</evidence>
<evidence type="ECO:0000313" key="9">
    <source>
        <dbReference type="EMBL" id="KAJ1924813.1"/>
    </source>
</evidence>
<evidence type="ECO:0000256" key="3">
    <source>
        <dbReference type="ARBA" id="ARBA00022475"/>
    </source>
</evidence>
<reference evidence="9" key="1">
    <citation type="submission" date="2022-07" db="EMBL/GenBank/DDBJ databases">
        <title>Phylogenomic reconstructions and comparative analyses of Kickxellomycotina fungi.</title>
        <authorList>
            <person name="Reynolds N.K."/>
            <person name="Stajich J.E."/>
            <person name="Barry K."/>
            <person name="Grigoriev I.V."/>
            <person name="Crous P."/>
            <person name="Smith M.E."/>
        </authorList>
    </citation>
    <scope>NUCLEOTIDE SEQUENCE</scope>
    <source>
        <strain evidence="9">RSA 861</strain>
    </source>
</reference>
<accession>A0A9W8AFD4</accession>
<keyword evidence="5 7" id="KW-1133">Transmembrane helix</keyword>
<dbReference type="EMBL" id="JANBPT010000253">
    <property type="protein sequence ID" value="KAJ1924813.1"/>
    <property type="molecule type" value="Genomic_DNA"/>
</dbReference>
<evidence type="ECO:0000256" key="6">
    <source>
        <dbReference type="ARBA" id="ARBA00023136"/>
    </source>
</evidence>
<name>A0A9W8AFD4_9FUNG</name>
<feature type="transmembrane region" description="Helical" evidence="7">
    <location>
        <begin position="358"/>
        <end position="383"/>
    </location>
</feature>